<evidence type="ECO:0000313" key="12">
    <source>
        <dbReference type="Proteomes" id="UP000245207"/>
    </source>
</evidence>
<dbReference type="PANTHER" id="PTHR34949:SF6">
    <property type="entry name" value="EXPRESSED PROTEIN"/>
    <property type="match status" value="1"/>
</dbReference>
<dbReference type="Proteomes" id="UP000245207">
    <property type="component" value="Unassembled WGS sequence"/>
</dbReference>
<feature type="compositionally biased region" description="Basic and acidic residues" evidence="9">
    <location>
        <begin position="144"/>
        <end position="155"/>
    </location>
</feature>
<evidence type="ECO:0000256" key="2">
    <source>
        <dbReference type="ARBA" id="ARBA00022448"/>
    </source>
</evidence>
<keyword evidence="6" id="KW-0333">Golgi apparatus</keyword>
<evidence type="ECO:0000256" key="7">
    <source>
        <dbReference type="ARBA" id="ARBA00023136"/>
    </source>
</evidence>
<evidence type="ECO:0000313" key="11">
    <source>
        <dbReference type="EMBL" id="PWA86975.1"/>
    </source>
</evidence>
<dbReference type="GO" id="GO:0015031">
    <property type="term" value="P:protein transport"/>
    <property type="evidence" value="ECO:0007669"/>
    <property type="project" value="UniProtKB-KW"/>
</dbReference>
<evidence type="ECO:0000256" key="9">
    <source>
        <dbReference type="SAM" id="MobiDB-lite"/>
    </source>
</evidence>
<dbReference type="OrthoDB" id="1889309at2759"/>
<dbReference type="AlphaFoldDB" id="A0A2U1PMJ0"/>
<evidence type="ECO:0000256" key="8">
    <source>
        <dbReference type="ARBA" id="ARBA00037801"/>
    </source>
</evidence>
<dbReference type="InterPro" id="IPR010989">
    <property type="entry name" value="SNARE"/>
</dbReference>
<dbReference type="SUPFAM" id="SSF47661">
    <property type="entry name" value="t-snare proteins"/>
    <property type="match status" value="1"/>
</dbReference>
<sequence length="419" mass="48201">MASHLDQWEKDPFFRAAEEVQESADRMESTYRTLIHASKEPSVWNSEALQRDLRTSLGTTKWQLEEFERAVVLSYDKKSKDDTKDRHRDFINAMESQISRVESSWNDSSVSTGKPPRPWVRLDEGERRELALFLSGSATAGDEQPAKTRSSDEQRGRRKRKVEAKEDKFLGHRRAASTSDISTWNITVDNDNDNVSPDGKIEKPPRKMPSFSGLLNTLGSTSKLKWPKNGYTKLSQEADDGLSEARPLTRGVKESHVRTKRPEHCDDHYDKRLHGWYGAIRRQLQRSQNYMLYSRRTQVILSVLVIICLLDVTFSLGECAGIETKTNYRGFIKYTRVEMQPYKYIPPLLQFYARIERSMKYITTGSFSCISFDLKEELQIDLSAHSISEDSKGYLLQHLLGCNKGLLVDDLLQILVVMF</sequence>
<keyword evidence="5" id="KW-1133">Transmembrane helix</keyword>
<gene>
    <name evidence="11" type="ORF">CTI12_AA136600</name>
</gene>
<evidence type="ECO:0000256" key="5">
    <source>
        <dbReference type="ARBA" id="ARBA00022989"/>
    </source>
</evidence>
<dbReference type="Pfam" id="PF09177">
    <property type="entry name" value="STX6_10_61_N"/>
    <property type="match status" value="1"/>
</dbReference>
<keyword evidence="4" id="KW-0653">Protein transport</keyword>
<evidence type="ECO:0000256" key="4">
    <source>
        <dbReference type="ARBA" id="ARBA00022927"/>
    </source>
</evidence>
<dbReference type="GO" id="GO:0048193">
    <property type="term" value="P:Golgi vesicle transport"/>
    <property type="evidence" value="ECO:0007669"/>
    <property type="project" value="InterPro"/>
</dbReference>
<organism evidence="11 12">
    <name type="scientific">Artemisia annua</name>
    <name type="common">Sweet wormwood</name>
    <dbReference type="NCBI Taxonomy" id="35608"/>
    <lineage>
        <taxon>Eukaryota</taxon>
        <taxon>Viridiplantae</taxon>
        <taxon>Streptophyta</taxon>
        <taxon>Embryophyta</taxon>
        <taxon>Tracheophyta</taxon>
        <taxon>Spermatophyta</taxon>
        <taxon>Magnoliopsida</taxon>
        <taxon>eudicotyledons</taxon>
        <taxon>Gunneridae</taxon>
        <taxon>Pentapetalae</taxon>
        <taxon>asterids</taxon>
        <taxon>campanulids</taxon>
        <taxon>Asterales</taxon>
        <taxon>Asteraceae</taxon>
        <taxon>Asteroideae</taxon>
        <taxon>Anthemideae</taxon>
        <taxon>Artemisiinae</taxon>
        <taxon>Artemisia</taxon>
    </lineage>
</organism>
<name>A0A2U1PMJ0_ARTAN</name>
<keyword evidence="12" id="KW-1185">Reference proteome</keyword>
<proteinExistence type="inferred from homology"/>
<evidence type="ECO:0000256" key="6">
    <source>
        <dbReference type="ARBA" id="ARBA00023034"/>
    </source>
</evidence>
<dbReference type="GO" id="GO:0005794">
    <property type="term" value="C:Golgi apparatus"/>
    <property type="evidence" value="ECO:0007669"/>
    <property type="project" value="UniProtKB-SubCell"/>
</dbReference>
<dbReference type="Gene3D" id="1.20.58.90">
    <property type="match status" value="1"/>
</dbReference>
<comment type="subcellular location">
    <subcellularLocation>
        <location evidence="8">Golgi apparatus</location>
        <location evidence="8">trans-Golgi network membrane</location>
        <topology evidence="8">Single-pass type IV membrane protein</topology>
    </subcellularLocation>
</comment>
<dbReference type="GO" id="GO:0016020">
    <property type="term" value="C:membrane"/>
    <property type="evidence" value="ECO:0007669"/>
    <property type="project" value="InterPro"/>
</dbReference>
<dbReference type="CDD" id="cd21442">
    <property type="entry name" value="SNARE_NTD_STX6-like"/>
    <property type="match status" value="1"/>
</dbReference>
<keyword evidence="7" id="KW-0472">Membrane</keyword>
<dbReference type="FunFam" id="1.20.58.90:FF:000004">
    <property type="entry name" value="Syntaxin 10"/>
    <property type="match status" value="1"/>
</dbReference>
<dbReference type="STRING" id="35608.A0A2U1PMJ0"/>
<reference evidence="11 12" key="1">
    <citation type="journal article" date="2018" name="Mol. Plant">
        <title>The genome of Artemisia annua provides insight into the evolution of Asteraceae family and artemisinin biosynthesis.</title>
        <authorList>
            <person name="Shen Q."/>
            <person name="Zhang L."/>
            <person name="Liao Z."/>
            <person name="Wang S."/>
            <person name="Yan T."/>
            <person name="Shi P."/>
            <person name="Liu M."/>
            <person name="Fu X."/>
            <person name="Pan Q."/>
            <person name="Wang Y."/>
            <person name="Lv Z."/>
            <person name="Lu X."/>
            <person name="Zhang F."/>
            <person name="Jiang W."/>
            <person name="Ma Y."/>
            <person name="Chen M."/>
            <person name="Hao X."/>
            <person name="Li L."/>
            <person name="Tang Y."/>
            <person name="Lv G."/>
            <person name="Zhou Y."/>
            <person name="Sun X."/>
            <person name="Brodelius P.E."/>
            <person name="Rose J.K.C."/>
            <person name="Tang K."/>
        </authorList>
    </citation>
    <scope>NUCLEOTIDE SEQUENCE [LARGE SCALE GENOMIC DNA]</scope>
    <source>
        <strain evidence="12">cv. Huhao1</strain>
        <tissue evidence="11">Leaf</tissue>
    </source>
</reference>
<dbReference type="PANTHER" id="PTHR34949">
    <property type="entry name" value="OS05G0443700 PROTEIN"/>
    <property type="match status" value="1"/>
</dbReference>
<evidence type="ECO:0000259" key="10">
    <source>
        <dbReference type="Pfam" id="PF09177"/>
    </source>
</evidence>
<keyword evidence="3" id="KW-0812">Transmembrane</keyword>
<comment type="similarity">
    <text evidence="1">Belongs to the syntaxin family.</text>
</comment>
<dbReference type="InterPro" id="IPR015260">
    <property type="entry name" value="Syntaxin-6/10/61_N"/>
</dbReference>
<feature type="compositionally biased region" description="Polar residues" evidence="9">
    <location>
        <begin position="101"/>
        <end position="112"/>
    </location>
</feature>
<keyword evidence="2" id="KW-0813">Transport</keyword>
<feature type="region of interest" description="Disordered" evidence="9">
    <location>
        <begin position="134"/>
        <end position="174"/>
    </location>
</feature>
<evidence type="ECO:0000256" key="3">
    <source>
        <dbReference type="ARBA" id="ARBA00022692"/>
    </source>
</evidence>
<feature type="region of interest" description="Disordered" evidence="9">
    <location>
        <begin position="101"/>
        <end position="122"/>
    </location>
</feature>
<evidence type="ECO:0000256" key="1">
    <source>
        <dbReference type="ARBA" id="ARBA00009063"/>
    </source>
</evidence>
<comment type="caution">
    <text evidence="11">The sequence shown here is derived from an EMBL/GenBank/DDBJ whole genome shotgun (WGS) entry which is preliminary data.</text>
</comment>
<dbReference type="EMBL" id="PKPP01000961">
    <property type="protein sequence ID" value="PWA86975.1"/>
    <property type="molecule type" value="Genomic_DNA"/>
</dbReference>
<protein>
    <submittedName>
        <fullName evidence="11">t-SNARE</fullName>
    </submittedName>
</protein>
<accession>A0A2U1PMJ0</accession>
<feature type="domain" description="Syntaxin 6/10/61 N-terminal" evidence="10">
    <location>
        <begin position="11"/>
        <end position="102"/>
    </location>
</feature>